<dbReference type="RefSeq" id="WP_369184607.1">
    <property type="nucleotide sequence ID" value="NZ_CP163445.1"/>
</dbReference>
<evidence type="ECO:0000256" key="4">
    <source>
        <dbReference type="ARBA" id="ARBA00047683"/>
    </source>
</evidence>
<dbReference type="InterPro" id="IPR017926">
    <property type="entry name" value="GATASE"/>
</dbReference>
<dbReference type="PANTHER" id="PTHR11236">
    <property type="entry name" value="AMINOBENZOATE/ANTHRANILATE SYNTHASE"/>
    <property type="match status" value="1"/>
</dbReference>
<evidence type="ECO:0000256" key="2">
    <source>
        <dbReference type="ARBA" id="ARBA00022962"/>
    </source>
</evidence>
<reference evidence="7" key="1">
    <citation type="submission" date="2024-07" db="EMBL/GenBank/DDBJ databases">
        <authorList>
            <person name="Yu S.T."/>
        </authorList>
    </citation>
    <scope>NUCLEOTIDE SEQUENCE</scope>
    <source>
        <strain evidence="7">Y1</strain>
    </source>
</reference>
<dbReference type="GO" id="GO:0004049">
    <property type="term" value="F:anthranilate synthase activity"/>
    <property type="evidence" value="ECO:0007669"/>
    <property type="project" value="UniProtKB-EC"/>
</dbReference>
<dbReference type="AlphaFoldDB" id="A0AB39TSU5"/>
<sequence>MTDRTTERTTEALLRRVLVEQPPAFALLHRPETTGPGSLDVLFGEVAAARTLAEVPLAGPAGAAGPDVLLLVPYRQLAERGFEAPDDGAPLLAMTVAEHAVVPLAEALALIPDRPTALTGARFDLADEEYADIVQRVVAEEIGRGEGANFVLRRSFLAEITDYTVPAALAFFRRLAEREAGAYWTFVVHTGERTFVGASPERHLSLVDGVAVMNPISGTYRYPASGPTLSGVMDFLADRKETDELYMVVDEELKMMARICPGGGRVVGPYLKEMARLAHTEYLIEGRTDRDPREILRETLFAPTVTGSPLESAARVIRRYEPAGRGYYSGVAALIGRDGRGGRTMDSAILIRTADIDAAGRIRIGVGATLVRHSDPASEVAETRAKAAGLLAALEGGGRTGFADHPQVRAALAGRNTGIADFWLADGPDRGRELAELAGRRVLVVDAEDTFTAMIGHQLRSLGLEVTISRFDRPYAFEGYDLVVMGPGPGDPQRVDHPKIAHLRAAVAELLDRRLPFVAVCLSHQVLAARLGLPLRRRDVPNQGVQREIDLFGARELVGFYNTFAATSPRDTVEVPGVGTVEASRDRRTGEVHALRGPHFASMQFHAESVLTQDGPRITGGLIAGVLRAAALPLAR</sequence>
<evidence type="ECO:0000256" key="1">
    <source>
        <dbReference type="ARBA" id="ARBA00012266"/>
    </source>
</evidence>
<accession>A0AB39TSU5</accession>
<feature type="domain" description="Chorismate-utilising enzyme C-terminal" evidence="6">
    <location>
        <begin position="127"/>
        <end position="386"/>
    </location>
</feature>
<dbReference type="PRINTS" id="PR00096">
    <property type="entry name" value="GATASE"/>
</dbReference>
<evidence type="ECO:0000259" key="6">
    <source>
        <dbReference type="Pfam" id="PF00425"/>
    </source>
</evidence>
<protein>
    <recommendedName>
        <fullName evidence="1">anthranilate synthase</fullName>
        <ecNumber evidence="1">4.1.3.27</ecNumber>
    </recommendedName>
</protein>
<evidence type="ECO:0000256" key="3">
    <source>
        <dbReference type="ARBA" id="ARBA00023239"/>
    </source>
</evidence>
<dbReference type="EMBL" id="CP163445">
    <property type="protein sequence ID" value="XDQ82103.1"/>
    <property type="molecule type" value="Genomic_DNA"/>
</dbReference>
<dbReference type="PROSITE" id="PS51273">
    <property type="entry name" value="GATASE_TYPE_1"/>
    <property type="match status" value="1"/>
</dbReference>
<dbReference type="SUPFAM" id="SSF52317">
    <property type="entry name" value="Class I glutamine amidotransferase-like"/>
    <property type="match status" value="1"/>
</dbReference>
<dbReference type="InterPro" id="IPR019999">
    <property type="entry name" value="Anth_synth_I-like"/>
</dbReference>
<keyword evidence="3" id="KW-0456">Lyase</keyword>
<evidence type="ECO:0000313" key="7">
    <source>
        <dbReference type="EMBL" id="XDQ82103.1"/>
    </source>
</evidence>
<dbReference type="CDD" id="cd01743">
    <property type="entry name" value="GATase1_Anthranilate_Synthase"/>
    <property type="match status" value="1"/>
</dbReference>
<gene>
    <name evidence="7" type="ORF">AB2U05_28325</name>
</gene>
<dbReference type="Pfam" id="PF00117">
    <property type="entry name" value="GATase"/>
    <property type="match status" value="1"/>
</dbReference>
<dbReference type="Gene3D" id="3.40.50.880">
    <property type="match status" value="1"/>
</dbReference>
<dbReference type="InterPro" id="IPR015890">
    <property type="entry name" value="Chorismate_C"/>
</dbReference>
<dbReference type="Gene3D" id="3.60.120.10">
    <property type="entry name" value="Anthranilate synthase"/>
    <property type="match status" value="1"/>
</dbReference>
<dbReference type="InterPro" id="IPR005801">
    <property type="entry name" value="ADC_synthase"/>
</dbReference>
<evidence type="ECO:0000259" key="5">
    <source>
        <dbReference type="Pfam" id="PF00117"/>
    </source>
</evidence>
<name>A0AB39TSU5_9ACTN</name>
<dbReference type="PANTHER" id="PTHR11236:SF49">
    <property type="entry name" value="ANTHRANILATE SYNTHASE COMPONENT 1"/>
    <property type="match status" value="1"/>
</dbReference>
<dbReference type="PRINTS" id="PR00097">
    <property type="entry name" value="ANTSNTHASEII"/>
</dbReference>
<keyword evidence="2" id="KW-0315">Glutamine amidotransferase</keyword>
<dbReference type="InterPro" id="IPR029062">
    <property type="entry name" value="Class_I_gatase-like"/>
</dbReference>
<dbReference type="EC" id="4.1.3.27" evidence="1"/>
<feature type="domain" description="Glutamine amidotransferase" evidence="5">
    <location>
        <begin position="443"/>
        <end position="618"/>
    </location>
</feature>
<dbReference type="SUPFAM" id="SSF56322">
    <property type="entry name" value="ADC synthase"/>
    <property type="match status" value="1"/>
</dbReference>
<organism evidence="7">
    <name type="scientific">Streptomyces sp. Y1</name>
    <dbReference type="NCBI Taxonomy" id="3238634"/>
    <lineage>
        <taxon>Bacteria</taxon>
        <taxon>Bacillati</taxon>
        <taxon>Actinomycetota</taxon>
        <taxon>Actinomycetes</taxon>
        <taxon>Kitasatosporales</taxon>
        <taxon>Streptomycetaceae</taxon>
        <taxon>Streptomyces</taxon>
    </lineage>
</organism>
<proteinExistence type="predicted"/>
<dbReference type="InterPro" id="IPR006221">
    <property type="entry name" value="TrpG/PapA_dom"/>
</dbReference>
<dbReference type="Pfam" id="PF00425">
    <property type="entry name" value="Chorismate_bind"/>
    <property type="match status" value="1"/>
</dbReference>
<dbReference type="GO" id="GO:0000162">
    <property type="term" value="P:L-tryptophan biosynthetic process"/>
    <property type="evidence" value="ECO:0007669"/>
    <property type="project" value="TreeGrafter"/>
</dbReference>
<comment type="catalytic activity">
    <reaction evidence="4">
        <text>chorismate + L-glutamine = anthranilate + pyruvate + L-glutamate + H(+)</text>
        <dbReference type="Rhea" id="RHEA:21732"/>
        <dbReference type="ChEBI" id="CHEBI:15361"/>
        <dbReference type="ChEBI" id="CHEBI:15378"/>
        <dbReference type="ChEBI" id="CHEBI:16567"/>
        <dbReference type="ChEBI" id="CHEBI:29748"/>
        <dbReference type="ChEBI" id="CHEBI:29985"/>
        <dbReference type="ChEBI" id="CHEBI:58359"/>
        <dbReference type="EC" id="4.1.3.27"/>
    </reaction>
</comment>